<keyword evidence="2" id="KW-0285">Flavoprotein</keyword>
<evidence type="ECO:0000256" key="3">
    <source>
        <dbReference type="ARBA" id="ARBA00022827"/>
    </source>
</evidence>
<dbReference type="GO" id="GO:0071949">
    <property type="term" value="F:FAD binding"/>
    <property type="evidence" value="ECO:0007669"/>
    <property type="project" value="InterPro"/>
</dbReference>
<reference evidence="6 7" key="1">
    <citation type="submission" date="2020-03" db="EMBL/GenBank/DDBJ databases">
        <title>Screen low temperature-resistant strains for efficient degradation of petroleum hydrocarbons under the low temperature.</title>
        <authorList>
            <person name="Wang Y."/>
            <person name="Chen J."/>
        </authorList>
    </citation>
    <scope>NUCLEOTIDE SEQUENCE [LARGE SCALE GENOMIC DNA]</scope>
    <source>
        <strain evidence="6 7">KB1</strain>
    </source>
</reference>
<dbReference type="SUPFAM" id="SSF51905">
    <property type="entry name" value="FAD/NAD(P)-binding domain"/>
    <property type="match status" value="1"/>
</dbReference>
<feature type="compositionally biased region" description="Low complexity" evidence="4">
    <location>
        <begin position="97"/>
        <end position="115"/>
    </location>
</feature>
<dbReference type="PANTHER" id="PTHR43004">
    <property type="entry name" value="TRK SYSTEM POTASSIUM UPTAKE PROTEIN"/>
    <property type="match status" value="1"/>
</dbReference>
<feature type="compositionally biased region" description="Polar residues" evidence="4">
    <location>
        <begin position="116"/>
        <end position="131"/>
    </location>
</feature>
<feature type="region of interest" description="Disordered" evidence="4">
    <location>
        <begin position="93"/>
        <end position="145"/>
    </location>
</feature>
<evidence type="ECO:0000313" key="7">
    <source>
        <dbReference type="Proteomes" id="UP000502345"/>
    </source>
</evidence>
<dbReference type="GO" id="GO:0016709">
    <property type="term" value="F:oxidoreductase activity, acting on paired donors, with incorporation or reduction of molecular oxygen, NAD(P)H as one donor, and incorporation of one atom of oxygen"/>
    <property type="evidence" value="ECO:0007669"/>
    <property type="project" value="UniProtKB-ARBA"/>
</dbReference>
<evidence type="ECO:0000259" key="5">
    <source>
        <dbReference type="Pfam" id="PF01494"/>
    </source>
</evidence>
<evidence type="ECO:0000256" key="2">
    <source>
        <dbReference type="ARBA" id="ARBA00022630"/>
    </source>
</evidence>
<accession>A0A6G9CMU3</accession>
<dbReference type="Pfam" id="PF01494">
    <property type="entry name" value="FAD_binding_3"/>
    <property type="match status" value="1"/>
</dbReference>
<dbReference type="AlphaFoldDB" id="A0A6G9CMU3"/>
<feature type="domain" description="FAD-binding" evidence="5">
    <location>
        <begin position="2"/>
        <end position="72"/>
    </location>
</feature>
<feature type="compositionally biased region" description="Low complexity" evidence="4">
    <location>
        <begin position="132"/>
        <end position="145"/>
    </location>
</feature>
<dbReference type="InterPro" id="IPR050641">
    <property type="entry name" value="RIFMO-like"/>
</dbReference>
<evidence type="ECO:0000256" key="1">
    <source>
        <dbReference type="ARBA" id="ARBA00001974"/>
    </source>
</evidence>
<dbReference type="InterPro" id="IPR002938">
    <property type="entry name" value="FAD-bd"/>
</dbReference>
<comment type="cofactor">
    <cofactor evidence="1">
        <name>FAD</name>
        <dbReference type="ChEBI" id="CHEBI:57692"/>
    </cofactor>
</comment>
<dbReference type="Proteomes" id="UP000502345">
    <property type="component" value="Chromosome"/>
</dbReference>
<protein>
    <recommendedName>
        <fullName evidence="5">FAD-binding domain-containing protein</fullName>
    </recommendedName>
</protein>
<dbReference type="Gene3D" id="3.50.50.60">
    <property type="entry name" value="FAD/NAD(P)-binding domain"/>
    <property type="match status" value="1"/>
</dbReference>
<dbReference type="PANTHER" id="PTHR43004:SF19">
    <property type="entry name" value="BINDING MONOOXYGENASE, PUTATIVE (JCVI)-RELATED"/>
    <property type="match status" value="1"/>
</dbReference>
<proteinExistence type="predicted"/>
<evidence type="ECO:0000313" key="6">
    <source>
        <dbReference type="EMBL" id="QIP38130.1"/>
    </source>
</evidence>
<name>A0A6G9CMU3_RHOER</name>
<organism evidence="6 7">
    <name type="scientific">Rhodococcus erythropolis</name>
    <name type="common">Arthrobacter picolinophilus</name>
    <dbReference type="NCBI Taxonomy" id="1833"/>
    <lineage>
        <taxon>Bacteria</taxon>
        <taxon>Bacillati</taxon>
        <taxon>Actinomycetota</taxon>
        <taxon>Actinomycetes</taxon>
        <taxon>Mycobacteriales</taxon>
        <taxon>Nocardiaceae</taxon>
        <taxon>Rhodococcus</taxon>
        <taxon>Rhodococcus erythropolis group</taxon>
    </lineage>
</organism>
<dbReference type="EMBL" id="CP050124">
    <property type="protein sequence ID" value="QIP38130.1"/>
    <property type="molecule type" value="Genomic_DNA"/>
</dbReference>
<keyword evidence="3" id="KW-0274">FAD</keyword>
<evidence type="ECO:0000256" key="4">
    <source>
        <dbReference type="SAM" id="MobiDB-lite"/>
    </source>
</evidence>
<sequence length="145" mass="15254">MDTDVLVAGAGPIGLTTAIELRRRGISCRIVDPLDEPRQYAKAVGIQPRTLELFENMGVLRQALDASTLMRGQIMYTNGVEVARVDLTLPRTFLTGSSASPSTRRSASSPSASPSWGQPSNAESVSPHSNNPTAPSPAHSATAAP</sequence>
<gene>
    <name evidence="6" type="ORF">G9444_0886</name>
</gene>
<dbReference type="InterPro" id="IPR036188">
    <property type="entry name" value="FAD/NAD-bd_sf"/>
</dbReference>